<evidence type="ECO:0000259" key="1">
    <source>
        <dbReference type="PROSITE" id="PS50097"/>
    </source>
</evidence>
<dbReference type="InterPro" id="IPR011333">
    <property type="entry name" value="SKP1/BTB/POZ_sf"/>
</dbReference>
<dbReference type="Gene3D" id="3.30.710.10">
    <property type="entry name" value="Potassium Channel Kv1.1, Chain A"/>
    <property type="match status" value="1"/>
</dbReference>
<dbReference type="EMBL" id="BTRK01000005">
    <property type="protein sequence ID" value="GMR55485.1"/>
    <property type="molecule type" value="Genomic_DNA"/>
</dbReference>
<dbReference type="CDD" id="cd18186">
    <property type="entry name" value="BTB_POZ_ZBTB_KLHL-like"/>
    <property type="match status" value="1"/>
</dbReference>
<comment type="caution">
    <text evidence="2">The sequence shown here is derived from an EMBL/GenBank/DDBJ whole genome shotgun (WGS) entry which is preliminary data.</text>
</comment>
<proteinExistence type="predicted"/>
<dbReference type="PANTHER" id="PTHR22744:SF14">
    <property type="entry name" value="BTB DOMAIN-CONTAINING PROTEIN-RELATED"/>
    <property type="match status" value="1"/>
</dbReference>
<sequence length="120" mass="13697">QYLAIHSPVFAKIFFGDSAQKGKEEVKIKGVAYEEFVELLNMIYPGCSPISATSLPRIMKLTDRFRMKDALRKAHLFLDSNADVDEDKKLLFSTPFNMLKRMMADTPKLFSARSQFSNVI</sequence>
<evidence type="ECO:0000313" key="3">
    <source>
        <dbReference type="Proteomes" id="UP001328107"/>
    </source>
</evidence>
<organism evidence="2 3">
    <name type="scientific">Pristionchus mayeri</name>
    <dbReference type="NCBI Taxonomy" id="1317129"/>
    <lineage>
        <taxon>Eukaryota</taxon>
        <taxon>Metazoa</taxon>
        <taxon>Ecdysozoa</taxon>
        <taxon>Nematoda</taxon>
        <taxon>Chromadorea</taxon>
        <taxon>Rhabditida</taxon>
        <taxon>Rhabditina</taxon>
        <taxon>Diplogasteromorpha</taxon>
        <taxon>Diplogasteroidea</taxon>
        <taxon>Neodiplogasteridae</taxon>
        <taxon>Pristionchus</taxon>
    </lineage>
</organism>
<dbReference type="Proteomes" id="UP001328107">
    <property type="component" value="Unassembled WGS sequence"/>
</dbReference>
<accession>A0AAN5I8Z1</accession>
<keyword evidence="3" id="KW-1185">Reference proteome</keyword>
<reference evidence="3" key="1">
    <citation type="submission" date="2022-10" db="EMBL/GenBank/DDBJ databases">
        <title>Genome assembly of Pristionchus species.</title>
        <authorList>
            <person name="Yoshida K."/>
            <person name="Sommer R.J."/>
        </authorList>
    </citation>
    <scope>NUCLEOTIDE SEQUENCE [LARGE SCALE GENOMIC DNA]</scope>
    <source>
        <strain evidence="3">RS5460</strain>
    </source>
</reference>
<protein>
    <recommendedName>
        <fullName evidence="1">BTB domain-containing protein</fullName>
    </recommendedName>
</protein>
<feature type="non-terminal residue" evidence="2">
    <location>
        <position position="1"/>
    </location>
</feature>
<dbReference type="InterPro" id="IPR000210">
    <property type="entry name" value="BTB/POZ_dom"/>
</dbReference>
<name>A0AAN5I8Z1_9BILA</name>
<dbReference type="PROSITE" id="PS50097">
    <property type="entry name" value="BTB"/>
    <property type="match status" value="1"/>
</dbReference>
<dbReference type="AlphaFoldDB" id="A0AAN5I8Z1"/>
<gene>
    <name evidence="2" type="ORF">PMAYCL1PPCAC_25680</name>
</gene>
<feature type="non-terminal residue" evidence="2">
    <location>
        <position position="120"/>
    </location>
</feature>
<dbReference type="Pfam" id="PF00651">
    <property type="entry name" value="BTB"/>
    <property type="match status" value="1"/>
</dbReference>
<feature type="domain" description="BTB" evidence="1">
    <location>
        <begin position="1"/>
        <end position="52"/>
    </location>
</feature>
<dbReference type="SUPFAM" id="SSF54695">
    <property type="entry name" value="POZ domain"/>
    <property type="match status" value="1"/>
</dbReference>
<evidence type="ECO:0000313" key="2">
    <source>
        <dbReference type="EMBL" id="GMR55485.1"/>
    </source>
</evidence>
<dbReference type="PANTHER" id="PTHR22744">
    <property type="entry name" value="HELIX LOOP HELIX PROTEIN 21-RELATED"/>
    <property type="match status" value="1"/>
</dbReference>